<dbReference type="InterPro" id="IPR019956">
    <property type="entry name" value="Ubiquitin_dom"/>
</dbReference>
<sequence length="231" mass="25635">MQISIKTLKGKSINLEVEDSSNTIDVKIHGEPMSELVLRLGPSGRSEAAMHIFVVTLNGTTYTLQVKRSVTIGKVKTKLEEISGTPADQQAMIFQGKLLENRIFAMQISIKTVEGKNINLEVEDSSKPVDLKIYEPTRQLVLGLNPDAYPTQDAVMRIFVSTIKEKTFILQVKGSDTIKKVKTMIHDQGGLPVDQLNLNFLGTKLEDSRTVAYYNVKPDSNLVIVQRGCIC</sequence>
<dbReference type="Proteomes" id="UP000694005">
    <property type="component" value="Chromosome A07"/>
</dbReference>
<dbReference type="Gramene" id="A07p14640.2_BraZ1">
    <property type="protein sequence ID" value="A07p14640.2_BraZ1.CDS"/>
    <property type="gene ID" value="A07g14640.2_BraZ1"/>
</dbReference>
<dbReference type="Gene3D" id="3.10.20.90">
    <property type="entry name" value="Phosphatidylinositol 3-kinase Catalytic Subunit, Chain A, domain 1"/>
    <property type="match status" value="3"/>
</dbReference>
<dbReference type="AlphaFoldDB" id="A0A8D9HM57"/>
<dbReference type="InterPro" id="IPR029071">
    <property type="entry name" value="Ubiquitin-like_domsf"/>
</dbReference>
<dbReference type="InterPro" id="IPR000626">
    <property type="entry name" value="Ubiquitin-like_dom"/>
</dbReference>
<name>A0A8D9HM57_BRACM</name>
<feature type="domain" description="Ubiquitin-like" evidence="2">
    <location>
        <begin position="50"/>
        <end position="123"/>
    </location>
</feature>
<dbReference type="InterPro" id="IPR050158">
    <property type="entry name" value="Ubiquitin_ubiquitin-like"/>
</dbReference>
<accession>A0A8D9HM57</accession>
<keyword evidence="1" id="KW-1017">Isopeptide bond</keyword>
<protein>
    <recommendedName>
        <fullName evidence="2">Ubiquitin-like domain-containing protein</fullName>
    </recommendedName>
</protein>
<proteinExistence type="predicted"/>
<dbReference type="SMART" id="SM00213">
    <property type="entry name" value="UBQ"/>
    <property type="match status" value="2"/>
</dbReference>
<dbReference type="Pfam" id="PF00240">
    <property type="entry name" value="ubiquitin"/>
    <property type="match status" value="2"/>
</dbReference>
<reference evidence="3 4" key="1">
    <citation type="submission" date="2021-07" db="EMBL/GenBank/DDBJ databases">
        <authorList>
            <consortium name="Genoscope - CEA"/>
            <person name="William W."/>
        </authorList>
    </citation>
    <scope>NUCLEOTIDE SEQUENCE [LARGE SCALE GENOMIC DNA]</scope>
</reference>
<evidence type="ECO:0000256" key="1">
    <source>
        <dbReference type="ARBA" id="ARBA00022499"/>
    </source>
</evidence>
<dbReference type="PRINTS" id="PR00348">
    <property type="entry name" value="UBIQUITIN"/>
</dbReference>
<evidence type="ECO:0000313" key="4">
    <source>
        <dbReference type="Proteomes" id="UP000694005"/>
    </source>
</evidence>
<dbReference type="GO" id="GO:0003729">
    <property type="term" value="F:mRNA binding"/>
    <property type="evidence" value="ECO:0007669"/>
    <property type="project" value="UniProtKB-ARBA"/>
</dbReference>
<dbReference type="SUPFAM" id="SSF54236">
    <property type="entry name" value="Ubiquitin-like"/>
    <property type="match status" value="2"/>
</dbReference>
<dbReference type="EMBL" id="LS974623">
    <property type="protein sequence ID" value="CAG7901820.1"/>
    <property type="molecule type" value="Genomic_DNA"/>
</dbReference>
<dbReference type="PANTHER" id="PTHR10666">
    <property type="entry name" value="UBIQUITIN"/>
    <property type="match status" value="1"/>
</dbReference>
<evidence type="ECO:0000259" key="2">
    <source>
        <dbReference type="SMART" id="SM00213"/>
    </source>
</evidence>
<feature type="domain" description="Ubiquitin-like" evidence="2">
    <location>
        <begin position="156"/>
        <end position="227"/>
    </location>
</feature>
<evidence type="ECO:0000313" key="3">
    <source>
        <dbReference type="EMBL" id="CAG7901820.1"/>
    </source>
</evidence>
<gene>
    <name evidence="3" type="ORF">BRAPAZ1V2_A07P14640.2</name>
</gene>
<organism evidence="3 4">
    <name type="scientific">Brassica campestris</name>
    <name type="common">Field mustard</name>
    <dbReference type="NCBI Taxonomy" id="3711"/>
    <lineage>
        <taxon>Eukaryota</taxon>
        <taxon>Viridiplantae</taxon>
        <taxon>Streptophyta</taxon>
        <taxon>Embryophyta</taxon>
        <taxon>Tracheophyta</taxon>
        <taxon>Spermatophyta</taxon>
        <taxon>Magnoliopsida</taxon>
        <taxon>eudicotyledons</taxon>
        <taxon>Gunneridae</taxon>
        <taxon>Pentapetalae</taxon>
        <taxon>rosids</taxon>
        <taxon>malvids</taxon>
        <taxon>Brassicales</taxon>
        <taxon>Brassicaceae</taxon>
        <taxon>Brassiceae</taxon>
        <taxon>Brassica</taxon>
    </lineage>
</organism>